<organism evidence="15 16">
    <name type="scientific">Bordetella genomosp. 9</name>
    <dbReference type="NCBI Taxonomy" id="1416803"/>
    <lineage>
        <taxon>Bacteria</taxon>
        <taxon>Pseudomonadati</taxon>
        <taxon>Pseudomonadota</taxon>
        <taxon>Betaproteobacteria</taxon>
        <taxon>Burkholderiales</taxon>
        <taxon>Alcaligenaceae</taxon>
        <taxon>Bordetella</taxon>
    </lineage>
</organism>
<keyword evidence="8 12" id="KW-0472">Membrane</keyword>
<evidence type="ECO:0000259" key="13">
    <source>
        <dbReference type="PROSITE" id="PS50111"/>
    </source>
</evidence>
<dbReference type="InterPro" id="IPR003660">
    <property type="entry name" value="HAMP_dom"/>
</dbReference>
<dbReference type="PRINTS" id="PR00260">
    <property type="entry name" value="CHEMTRNSDUCR"/>
</dbReference>
<keyword evidence="5" id="KW-0997">Cell inner membrane</keyword>
<dbReference type="PROSITE" id="PS50885">
    <property type="entry name" value="HAMP"/>
    <property type="match status" value="1"/>
</dbReference>
<evidence type="ECO:0000256" key="1">
    <source>
        <dbReference type="ARBA" id="ARBA00004429"/>
    </source>
</evidence>
<dbReference type="AlphaFoldDB" id="A0A261RMQ7"/>
<dbReference type="InterPro" id="IPR004090">
    <property type="entry name" value="Chemotax_Me-accpt_rcpt"/>
</dbReference>
<dbReference type="Pfam" id="PF00672">
    <property type="entry name" value="HAMP"/>
    <property type="match status" value="1"/>
</dbReference>
<keyword evidence="2" id="KW-1003">Cell membrane</keyword>
<reference evidence="15" key="1">
    <citation type="submission" date="2017-05" db="EMBL/GenBank/DDBJ databases">
        <title>Complete and WGS of Bordetella genogroups.</title>
        <authorList>
            <person name="Spilker T."/>
            <person name="Lipuma J."/>
        </authorList>
    </citation>
    <scope>NUCLEOTIDE SEQUENCE</scope>
    <source>
        <strain evidence="15">AU21707</strain>
    </source>
</reference>
<evidence type="ECO:0000256" key="3">
    <source>
        <dbReference type="ARBA" id="ARBA00022481"/>
    </source>
</evidence>
<evidence type="ECO:0000256" key="4">
    <source>
        <dbReference type="ARBA" id="ARBA00022500"/>
    </source>
</evidence>
<accession>A0A261RMQ7</accession>
<feature type="domain" description="Methyl-accepting transducer" evidence="13">
    <location>
        <begin position="279"/>
        <end position="508"/>
    </location>
</feature>
<dbReference type="GO" id="GO:0006935">
    <property type="term" value="P:chemotaxis"/>
    <property type="evidence" value="ECO:0007669"/>
    <property type="project" value="UniProtKB-KW"/>
</dbReference>
<dbReference type="FunFam" id="1.10.287.950:FF:000001">
    <property type="entry name" value="Methyl-accepting chemotaxis sensory transducer"/>
    <property type="match status" value="1"/>
</dbReference>
<keyword evidence="4" id="KW-0145">Chemotaxis</keyword>
<dbReference type="InterPro" id="IPR003122">
    <property type="entry name" value="Tar_rcpt_lig-bd"/>
</dbReference>
<evidence type="ECO:0000256" key="5">
    <source>
        <dbReference type="ARBA" id="ARBA00022519"/>
    </source>
</evidence>
<evidence type="ECO:0000313" key="16">
    <source>
        <dbReference type="Proteomes" id="UP000216857"/>
    </source>
</evidence>
<feature type="domain" description="HAMP" evidence="14">
    <location>
        <begin position="222"/>
        <end position="274"/>
    </location>
</feature>
<evidence type="ECO:0000256" key="12">
    <source>
        <dbReference type="SAM" id="Phobius"/>
    </source>
</evidence>
<keyword evidence="3" id="KW-0488">Methylation</keyword>
<evidence type="ECO:0000256" key="7">
    <source>
        <dbReference type="ARBA" id="ARBA00022989"/>
    </source>
</evidence>
<evidence type="ECO:0000256" key="11">
    <source>
        <dbReference type="PROSITE-ProRule" id="PRU00284"/>
    </source>
</evidence>
<dbReference type="SMART" id="SM00304">
    <property type="entry name" value="HAMP"/>
    <property type="match status" value="1"/>
</dbReference>
<feature type="transmembrane region" description="Helical" evidence="12">
    <location>
        <begin position="21"/>
        <end position="44"/>
    </location>
</feature>
<evidence type="ECO:0000256" key="6">
    <source>
        <dbReference type="ARBA" id="ARBA00022692"/>
    </source>
</evidence>
<keyword evidence="6 12" id="KW-0812">Transmembrane</keyword>
<dbReference type="SUPFAM" id="SSF58104">
    <property type="entry name" value="Methyl-accepting chemotaxis protein (MCP) signaling domain"/>
    <property type="match status" value="1"/>
</dbReference>
<name>A0A261RMQ7_9BORD</name>
<dbReference type="GO" id="GO:0005886">
    <property type="term" value="C:plasma membrane"/>
    <property type="evidence" value="ECO:0007669"/>
    <property type="project" value="UniProtKB-SubCell"/>
</dbReference>
<dbReference type="InterPro" id="IPR051310">
    <property type="entry name" value="MCP_chemotaxis"/>
</dbReference>
<dbReference type="OrthoDB" id="8625681at2"/>
<keyword evidence="7 12" id="KW-1133">Transmembrane helix</keyword>
<dbReference type="GO" id="GO:0007165">
    <property type="term" value="P:signal transduction"/>
    <property type="evidence" value="ECO:0007669"/>
    <property type="project" value="UniProtKB-KW"/>
</dbReference>
<evidence type="ECO:0000256" key="2">
    <source>
        <dbReference type="ARBA" id="ARBA00022475"/>
    </source>
</evidence>
<evidence type="ECO:0000259" key="14">
    <source>
        <dbReference type="PROSITE" id="PS50885"/>
    </source>
</evidence>
<dbReference type="InterPro" id="IPR004089">
    <property type="entry name" value="MCPsignal_dom"/>
</dbReference>
<dbReference type="PROSITE" id="PS50111">
    <property type="entry name" value="CHEMOTAXIS_TRANSDUC_2"/>
    <property type="match status" value="1"/>
</dbReference>
<dbReference type="GO" id="GO:0004888">
    <property type="term" value="F:transmembrane signaling receptor activity"/>
    <property type="evidence" value="ECO:0007669"/>
    <property type="project" value="InterPro"/>
</dbReference>
<evidence type="ECO:0000256" key="9">
    <source>
        <dbReference type="ARBA" id="ARBA00023224"/>
    </source>
</evidence>
<keyword evidence="16" id="KW-1185">Reference proteome</keyword>
<comment type="caution">
    <text evidence="15">The sequence shown here is derived from an EMBL/GenBank/DDBJ whole genome shotgun (WGS) entry which is preliminary data.</text>
</comment>
<feature type="transmembrane region" description="Helical" evidence="12">
    <location>
        <begin position="196"/>
        <end position="220"/>
    </location>
</feature>
<gene>
    <name evidence="15" type="ORF">CAL26_03110</name>
</gene>
<keyword evidence="9 11" id="KW-0807">Transducer</keyword>
<dbReference type="CDD" id="cd06225">
    <property type="entry name" value="HAMP"/>
    <property type="match status" value="1"/>
</dbReference>
<evidence type="ECO:0008006" key="17">
    <source>
        <dbReference type="Google" id="ProtNLM"/>
    </source>
</evidence>
<dbReference type="Gene3D" id="1.10.287.950">
    <property type="entry name" value="Methyl-accepting chemotaxis protein"/>
    <property type="match status" value="1"/>
</dbReference>
<protein>
    <recommendedName>
        <fullName evidence="17">Methyl-accepting chemotaxis protein</fullName>
    </recommendedName>
</protein>
<sequence length="542" mass="57737">MRPPGAARRPMIRGLTLKISTRIGAVLGIFSLILVAISAAALYATSHANGVIHEIYNDDMAGAADIAVIQLGVSRQRLALDRAVLVVGTPEASERVATLATRQKQMDEAWKHFQSLPRDAEEERLTNEFGAASTGVRQAVDGLASAVRAGEQARLLELMRDLTQRYETMMSKADALKKFQSVYAAQRYARAEQTYAVFRMASLGAAAFAILVALWSYVALRRAIVRPIDSVLAHLRHIAAGDLGQHIPRHANDELGQVLEGLDGMRRQLADTVSEVRASSASISAATRDIAAGQLDLSSRTEEQAASLEQTAASMGELTGIVKQNADNAHLASTLAEKARATAQQGSQVMGRMTDTMGTIDQSSHEIGDIVTLIETISFQTNILALNAAVEAARAGEEGRGFAVVASEVRALAQRSATAAKEIKTLIGTSTERVELGMSLVEEAGTTMRGIITAVQQVSDIMGEIASASVEQSNGIEQVNKAVMQMDEMTQHNAALVEQSTAAAQSLHEQADRLDRAIAAFRTSHAATPVVVEGRPLALAAA</sequence>
<evidence type="ECO:0000313" key="15">
    <source>
        <dbReference type="EMBL" id="OZI26338.1"/>
    </source>
</evidence>
<dbReference type="Pfam" id="PF00015">
    <property type="entry name" value="MCPsignal"/>
    <property type="match status" value="1"/>
</dbReference>
<comment type="similarity">
    <text evidence="10">Belongs to the methyl-accepting chemotaxis (MCP) protein family.</text>
</comment>
<evidence type="ECO:0000256" key="8">
    <source>
        <dbReference type="ARBA" id="ARBA00023136"/>
    </source>
</evidence>
<dbReference type="PANTHER" id="PTHR43531">
    <property type="entry name" value="PROTEIN ICFG"/>
    <property type="match status" value="1"/>
</dbReference>
<dbReference type="Pfam" id="PF02203">
    <property type="entry name" value="TarH"/>
    <property type="match status" value="1"/>
</dbReference>
<evidence type="ECO:0000256" key="10">
    <source>
        <dbReference type="ARBA" id="ARBA00029447"/>
    </source>
</evidence>
<dbReference type="SMART" id="SM00283">
    <property type="entry name" value="MA"/>
    <property type="match status" value="1"/>
</dbReference>
<dbReference type="Proteomes" id="UP000216857">
    <property type="component" value="Unassembled WGS sequence"/>
</dbReference>
<dbReference type="PANTHER" id="PTHR43531:SF14">
    <property type="entry name" value="METHYL-ACCEPTING CHEMOTAXIS PROTEIN I-RELATED"/>
    <property type="match status" value="1"/>
</dbReference>
<dbReference type="CDD" id="cd11386">
    <property type="entry name" value="MCP_signal"/>
    <property type="match status" value="1"/>
</dbReference>
<proteinExistence type="inferred from homology"/>
<dbReference type="EMBL" id="NEVJ01000001">
    <property type="protein sequence ID" value="OZI26338.1"/>
    <property type="molecule type" value="Genomic_DNA"/>
</dbReference>
<comment type="subcellular location">
    <subcellularLocation>
        <location evidence="1">Cell inner membrane</location>
        <topology evidence="1">Multi-pass membrane protein</topology>
    </subcellularLocation>
</comment>